<evidence type="ECO:0000256" key="1">
    <source>
        <dbReference type="ARBA" id="ARBA00001933"/>
    </source>
</evidence>
<dbReference type="InterPro" id="IPR015424">
    <property type="entry name" value="PyrdxlP-dep_Trfase"/>
</dbReference>
<sequence>MSRTFAPSTMLQQLPEQFFAKLAGTAAALKQEGHDVINLGQGNPDLPTPGHVVHSLQNAAESPLYHKYSPFTGWPFLKEAVAAYYKREHGVTLDPETEVAVLSGAKTGLVEISQCLLNPGDRALLPDPGYPDYLSGTSMAGAAVTFMPLKQENQFLPDFGQLNSSVLDEAKLMFLNYPNNPTAAVANSRFFEETVSLAERYGICVCHDFAYGTIGYDEKPASFLETPGAKDIGVEMFTMSKAFNMAGWRIGFAVGNASVIKHLNLLQDHLYVSLFGAVQHAAADALNGPQDSVRELTDTYKKRRDLLISGLRDAGWEVPAPAGSFFAWLPVPDGWTSEAFADKLLHEAHVVTAPGSGFGPSGEGFLRVGLVQPEERIQEAVERISKLDVFQP</sequence>
<evidence type="ECO:0000313" key="6">
    <source>
        <dbReference type="Proteomes" id="UP000752012"/>
    </source>
</evidence>
<name>A0A969PMN1_9BACI</name>
<reference evidence="5 6" key="1">
    <citation type="submission" date="2020-03" db="EMBL/GenBank/DDBJ databases">
        <title>Assessment of the enzymatic potential of alkaline-tolerant lipase obtained from Bacillus luteus H11 (technogenic soil) for the bioremediation of saline soils contaminated with petroleum substances.</title>
        <authorList>
            <person name="Kalwasinska A."/>
        </authorList>
    </citation>
    <scope>NUCLEOTIDE SEQUENCE [LARGE SCALE GENOMIC DNA]</scope>
    <source>
        <strain evidence="5 6">H11</strain>
    </source>
</reference>
<keyword evidence="6" id="KW-1185">Reference proteome</keyword>
<dbReference type="RefSeq" id="WP_168004382.1">
    <property type="nucleotide sequence ID" value="NZ_JAATHJ010000001.1"/>
</dbReference>
<dbReference type="SUPFAM" id="SSF53383">
    <property type="entry name" value="PLP-dependent transferases"/>
    <property type="match status" value="1"/>
</dbReference>
<evidence type="ECO:0000313" key="5">
    <source>
        <dbReference type="EMBL" id="NJP36103.1"/>
    </source>
</evidence>
<evidence type="ECO:0000259" key="4">
    <source>
        <dbReference type="Pfam" id="PF00155"/>
    </source>
</evidence>
<gene>
    <name evidence="5" type="ORF">HCN83_00690</name>
</gene>
<dbReference type="AlphaFoldDB" id="A0A969PMN1"/>
<feature type="domain" description="Aminotransferase class I/classII large" evidence="4">
    <location>
        <begin position="35"/>
        <end position="384"/>
    </location>
</feature>
<dbReference type="InterPro" id="IPR050881">
    <property type="entry name" value="LL-DAP_aminotransferase"/>
</dbReference>
<dbReference type="Gene3D" id="3.40.640.10">
    <property type="entry name" value="Type I PLP-dependent aspartate aminotransferase-like (Major domain)"/>
    <property type="match status" value="1"/>
</dbReference>
<dbReference type="EMBL" id="JAATHJ010000001">
    <property type="protein sequence ID" value="NJP36103.1"/>
    <property type="molecule type" value="Genomic_DNA"/>
</dbReference>
<organism evidence="5 6">
    <name type="scientific">Alkalicoccus luteus</name>
    <dbReference type="NCBI Taxonomy" id="1237094"/>
    <lineage>
        <taxon>Bacteria</taxon>
        <taxon>Bacillati</taxon>
        <taxon>Bacillota</taxon>
        <taxon>Bacilli</taxon>
        <taxon>Bacillales</taxon>
        <taxon>Bacillaceae</taxon>
        <taxon>Alkalicoccus</taxon>
    </lineage>
</organism>
<comment type="caution">
    <text evidence="5">The sequence shown here is derived from an EMBL/GenBank/DDBJ whole genome shotgun (WGS) entry which is preliminary data.</text>
</comment>
<dbReference type="PANTHER" id="PTHR42832">
    <property type="entry name" value="AMINO ACID AMINOTRANSFERASE"/>
    <property type="match status" value="1"/>
</dbReference>
<comment type="cofactor">
    <cofactor evidence="1">
        <name>pyridoxal 5'-phosphate</name>
        <dbReference type="ChEBI" id="CHEBI:597326"/>
    </cofactor>
</comment>
<dbReference type="PANTHER" id="PTHR42832:SF3">
    <property type="entry name" value="L-GLUTAMINE--4-(METHYLSULFANYL)-2-OXOBUTANOATE AMINOTRANSFERASE"/>
    <property type="match status" value="1"/>
</dbReference>
<dbReference type="GO" id="GO:0008483">
    <property type="term" value="F:transaminase activity"/>
    <property type="evidence" value="ECO:0007669"/>
    <property type="project" value="UniProtKB-KW"/>
</dbReference>
<keyword evidence="2 5" id="KW-0032">Aminotransferase</keyword>
<dbReference type="GO" id="GO:0030170">
    <property type="term" value="F:pyridoxal phosphate binding"/>
    <property type="evidence" value="ECO:0007669"/>
    <property type="project" value="InterPro"/>
</dbReference>
<dbReference type="InterPro" id="IPR015422">
    <property type="entry name" value="PyrdxlP-dep_Trfase_small"/>
</dbReference>
<proteinExistence type="predicted"/>
<evidence type="ECO:0000256" key="2">
    <source>
        <dbReference type="ARBA" id="ARBA00022576"/>
    </source>
</evidence>
<dbReference type="CDD" id="cd00609">
    <property type="entry name" value="AAT_like"/>
    <property type="match status" value="1"/>
</dbReference>
<dbReference type="Gene3D" id="3.90.1150.10">
    <property type="entry name" value="Aspartate Aminotransferase, domain 1"/>
    <property type="match status" value="1"/>
</dbReference>
<keyword evidence="3" id="KW-0808">Transferase</keyword>
<evidence type="ECO:0000256" key="3">
    <source>
        <dbReference type="ARBA" id="ARBA00022679"/>
    </source>
</evidence>
<dbReference type="InterPro" id="IPR015421">
    <property type="entry name" value="PyrdxlP-dep_Trfase_major"/>
</dbReference>
<protein>
    <submittedName>
        <fullName evidence="5">Pyridoxal phosphate-dependent aminotransferase</fullName>
    </submittedName>
</protein>
<dbReference type="Pfam" id="PF00155">
    <property type="entry name" value="Aminotran_1_2"/>
    <property type="match status" value="1"/>
</dbReference>
<dbReference type="NCBIfam" id="NF005977">
    <property type="entry name" value="PRK08068.1"/>
    <property type="match status" value="1"/>
</dbReference>
<dbReference type="Proteomes" id="UP000752012">
    <property type="component" value="Unassembled WGS sequence"/>
</dbReference>
<dbReference type="InterPro" id="IPR004839">
    <property type="entry name" value="Aminotransferase_I/II_large"/>
</dbReference>
<accession>A0A969PMN1</accession>